<dbReference type="RefSeq" id="WP_345000442.1">
    <property type="nucleotide sequence ID" value="NZ_BAAAXV010000009.1"/>
</dbReference>
<feature type="domain" description="Lantibiotic dehydratase N-terminal" evidence="1">
    <location>
        <begin position="49"/>
        <end position="689"/>
    </location>
</feature>
<dbReference type="EMBL" id="JBHMBW010000034">
    <property type="protein sequence ID" value="MFB9627513.1"/>
    <property type="molecule type" value="Genomic_DNA"/>
</dbReference>
<dbReference type="Pfam" id="PF04738">
    <property type="entry name" value="Lant_dehydr_N"/>
    <property type="match status" value="1"/>
</dbReference>
<sequence>MRSAPFFRPSGPVLARVSTYPDGLEAPDHLNHADVQAEADRRWLTQIWARPDVRAAVRLASPSLAGQLDIVTSEEASADRLRRLTLTVASYLLRWQRRPVPFGLFAGIAPVRVGDAAKPCFGSDHRVVVRADGQWLATLVDRLERHPELLARLPVMVNNTCFVRGDRVILPDRPSVGQPGPLTEISIRHTRPVRLALKTASAPVPFGHLAEQLHAASPITTLSTIATMLANLVTQGFLLTALRPPSTVVDGLPHVIAQLHAVGDGLADIADLLRDLEGIQNELTRPPEGDPLAHADMAAVAERMLSVCGGTDTVLAADTAVDGRISLPRTVLDEAAAAASMLLRLTTRPFGPEVWRDFHLAFRTRYGPGALVPVRGLIADSGLGLPAGFLGAARERPLRHLSERDSTLLALVQQAAVDGRPEITLTEPLIRQLTVGDPAEMVVPQRAELPFQVDAESADALARGAFTLWVTGAPRTSSSMAGRFAHLLPQEERDLLAASFAPDDDAVAAQLSFPPRRRHNENVVRVPQLLPEMICLAEHPATGTVPISVDDLAATADATQMYLIQLSTGRRVVPWALHALEASLHTPPLARFLAGVPRARHAVYGLFDWGAARRLPHLPRLRYGRTVLAPARWVLNASDLGTPRDPATVWEKHLEAWRDRWCVPSCVVLYQEEARLPLDLDTRLDQILLRNRLGRAGQIELREHPTGDWTGRACEFLATLTAAPSTRRPAPPAVLERPTAMLMPGAGSMIHAQLHGHPARYDEILTGHLPRLLEALDLDGWWFRRHRDTLRPDSTQELWLYLQLAHPDQYGAAAAHLADFAANLQARGLIAHLSLAAYQPQTGRYGPGTAIAAAHRVAATDSAAALTQITMTTLAGLPGQAIAAASMADLAAGLAASEEGYGWLVNQLDRTFGELDRTLRDTTLRLADPADRYQVLRGHPGGAAMADAWAARRAALNAYRAQLGRHHRLPITVLRSLLHDHHVRALGVDPDVEAVTNRLARAAAMRRLALIERIAP</sequence>
<dbReference type="InterPro" id="IPR023809">
    <property type="entry name" value="Thiopep_bacteriocin_synth_dom"/>
</dbReference>
<evidence type="ECO:0000313" key="4">
    <source>
        <dbReference type="Proteomes" id="UP001589532"/>
    </source>
</evidence>
<evidence type="ECO:0000259" key="1">
    <source>
        <dbReference type="Pfam" id="PF04738"/>
    </source>
</evidence>
<name>A0ABV5S9N1_9ACTN</name>
<gene>
    <name evidence="3" type="ORF">ACFFSA_30910</name>
</gene>
<evidence type="ECO:0000313" key="3">
    <source>
        <dbReference type="EMBL" id="MFB9627513.1"/>
    </source>
</evidence>
<dbReference type="NCBIfam" id="TIGR03891">
    <property type="entry name" value="thiopep_ocin"/>
    <property type="match status" value="1"/>
</dbReference>
<evidence type="ECO:0000259" key="2">
    <source>
        <dbReference type="Pfam" id="PF14028"/>
    </source>
</evidence>
<organism evidence="3 4">
    <name type="scientific">Nonomuraea helvata</name>
    <dbReference type="NCBI Taxonomy" id="37484"/>
    <lineage>
        <taxon>Bacteria</taxon>
        <taxon>Bacillati</taxon>
        <taxon>Actinomycetota</taxon>
        <taxon>Actinomycetes</taxon>
        <taxon>Streptosporangiales</taxon>
        <taxon>Streptosporangiaceae</taxon>
        <taxon>Nonomuraea</taxon>
    </lineage>
</organism>
<reference evidence="3 4" key="1">
    <citation type="submission" date="2024-09" db="EMBL/GenBank/DDBJ databases">
        <authorList>
            <person name="Sun Q."/>
            <person name="Mori K."/>
        </authorList>
    </citation>
    <scope>NUCLEOTIDE SEQUENCE [LARGE SCALE GENOMIC DNA]</scope>
    <source>
        <strain evidence="3 4">JCM 3143</strain>
    </source>
</reference>
<dbReference type="Pfam" id="PF14028">
    <property type="entry name" value="Lant_dehydr_C"/>
    <property type="match status" value="1"/>
</dbReference>
<proteinExistence type="predicted"/>
<feature type="domain" description="Thiopeptide-type bacteriocin biosynthesis" evidence="2">
    <location>
        <begin position="751"/>
        <end position="1002"/>
    </location>
</feature>
<protein>
    <submittedName>
        <fullName evidence="3">Lantibiotic dehydratase</fullName>
    </submittedName>
</protein>
<comment type="caution">
    <text evidence="3">The sequence shown here is derived from an EMBL/GenBank/DDBJ whole genome shotgun (WGS) entry which is preliminary data.</text>
</comment>
<dbReference type="InterPro" id="IPR006827">
    <property type="entry name" value="Lant_deHydtase_N"/>
</dbReference>
<keyword evidence="4" id="KW-1185">Reference proteome</keyword>
<accession>A0ABV5S9N1</accession>
<dbReference type="Proteomes" id="UP001589532">
    <property type="component" value="Unassembled WGS sequence"/>
</dbReference>